<dbReference type="Proteomes" id="UP001595935">
    <property type="component" value="Unassembled WGS sequence"/>
</dbReference>
<reference evidence="3" key="1">
    <citation type="journal article" date="2019" name="Int. J. Syst. Evol. Microbiol.">
        <title>The Global Catalogue of Microorganisms (GCM) 10K type strain sequencing project: providing services to taxonomists for standard genome sequencing and annotation.</title>
        <authorList>
            <consortium name="The Broad Institute Genomics Platform"/>
            <consortium name="The Broad Institute Genome Sequencing Center for Infectious Disease"/>
            <person name="Wu L."/>
            <person name="Ma J."/>
        </authorList>
    </citation>
    <scope>NUCLEOTIDE SEQUENCE [LARGE SCALE GENOMIC DNA]</scope>
    <source>
        <strain evidence="3">WYCCWR 13023</strain>
    </source>
</reference>
<evidence type="ECO:0000256" key="1">
    <source>
        <dbReference type="SAM" id="MobiDB-lite"/>
    </source>
</evidence>
<feature type="region of interest" description="Disordered" evidence="1">
    <location>
        <begin position="1"/>
        <end position="20"/>
    </location>
</feature>
<gene>
    <name evidence="2" type="ORF">ACFO5S_03640</name>
</gene>
<name>A0ABV9P981_9FLAO</name>
<dbReference type="RefSeq" id="WP_213256661.1">
    <property type="nucleotide sequence ID" value="NZ_JAGYWA010000002.1"/>
</dbReference>
<accession>A0ABV9P981</accession>
<protein>
    <submittedName>
        <fullName evidence="2">Uncharacterized protein</fullName>
    </submittedName>
</protein>
<sequence>MQNNQNSDIPNGWIGGFPPPNSPMQYPTRDLSSLPMLSNMDNIKFLKRQLGVKWPEFSWETQKDAPNTQRCYQRFAPYVSRIGYTDEGRVYSVICPQQGIWLKDEICLNVEVTVTGQRGWVNEQTKEMALDMTVEGKIWFTPSEHQGDKIKEVWPFLRYYFPKFPLNKENAIRVNTYLPGHPDQPIFQVNKGLSPDYNNPSFAVHPEAFTTSYISVEIGDIKPTKDPIVDDFNELIMKAFNLASGNMLQPNNVLSWNLWSVAPALVNQEEWKNHAEYWRKSIDAHHGSPTGEGTSARFFDGSYFNPEQSAIDQIIEDIIAYIKSHI</sequence>
<dbReference type="EMBL" id="JBHSGV010000002">
    <property type="protein sequence ID" value="MFC4746517.1"/>
    <property type="molecule type" value="Genomic_DNA"/>
</dbReference>
<keyword evidence="3" id="KW-1185">Reference proteome</keyword>
<evidence type="ECO:0000313" key="3">
    <source>
        <dbReference type="Proteomes" id="UP001595935"/>
    </source>
</evidence>
<proteinExistence type="predicted"/>
<evidence type="ECO:0000313" key="2">
    <source>
        <dbReference type="EMBL" id="MFC4746517.1"/>
    </source>
</evidence>
<organism evidence="2 3">
    <name type="scientific">Flavobacterium branchiicola</name>
    <dbReference type="NCBI Taxonomy" id="1114875"/>
    <lineage>
        <taxon>Bacteria</taxon>
        <taxon>Pseudomonadati</taxon>
        <taxon>Bacteroidota</taxon>
        <taxon>Flavobacteriia</taxon>
        <taxon>Flavobacteriales</taxon>
        <taxon>Flavobacteriaceae</taxon>
        <taxon>Flavobacterium</taxon>
    </lineage>
</organism>
<comment type="caution">
    <text evidence="2">The sequence shown here is derived from an EMBL/GenBank/DDBJ whole genome shotgun (WGS) entry which is preliminary data.</text>
</comment>